<evidence type="ECO:0000313" key="1">
    <source>
        <dbReference type="EMBL" id="CAF1572904.1"/>
    </source>
</evidence>
<dbReference type="InterPro" id="IPR036397">
    <property type="entry name" value="RNaseH_sf"/>
</dbReference>
<name>A0A815YNL2_9BILA</name>
<organism evidence="1 3">
    <name type="scientific">Rotaria sordida</name>
    <dbReference type="NCBI Taxonomy" id="392033"/>
    <lineage>
        <taxon>Eukaryota</taxon>
        <taxon>Metazoa</taxon>
        <taxon>Spiralia</taxon>
        <taxon>Gnathifera</taxon>
        <taxon>Rotifera</taxon>
        <taxon>Eurotatoria</taxon>
        <taxon>Bdelloidea</taxon>
        <taxon>Philodinida</taxon>
        <taxon>Philodinidae</taxon>
        <taxon>Rotaria</taxon>
    </lineage>
</organism>
<dbReference type="Proteomes" id="UP000663874">
    <property type="component" value="Unassembled WGS sequence"/>
</dbReference>
<feature type="non-terminal residue" evidence="1">
    <location>
        <position position="1"/>
    </location>
</feature>
<dbReference type="EMBL" id="CAJOBE010044615">
    <property type="protein sequence ID" value="CAF4337848.1"/>
    <property type="molecule type" value="Genomic_DNA"/>
</dbReference>
<feature type="non-terminal residue" evidence="1">
    <location>
        <position position="97"/>
    </location>
</feature>
<gene>
    <name evidence="2" type="ORF">FNK824_LOCUS41911</name>
    <name evidence="1" type="ORF">SEV965_LOCUS39652</name>
</gene>
<proteinExistence type="predicted"/>
<comment type="caution">
    <text evidence="1">The sequence shown here is derived from an EMBL/GenBank/DDBJ whole genome shotgun (WGS) entry which is preliminary data.</text>
</comment>
<reference evidence="1" key="1">
    <citation type="submission" date="2021-02" db="EMBL/GenBank/DDBJ databases">
        <authorList>
            <person name="Nowell W R."/>
        </authorList>
    </citation>
    <scope>NUCLEOTIDE SEQUENCE</scope>
</reference>
<dbReference type="EMBL" id="CAJNOU010015635">
    <property type="protein sequence ID" value="CAF1572904.1"/>
    <property type="molecule type" value="Genomic_DNA"/>
</dbReference>
<dbReference type="GO" id="GO:0003676">
    <property type="term" value="F:nucleic acid binding"/>
    <property type="evidence" value="ECO:0007669"/>
    <property type="project" value="InterPro"/>
</dbReference>
<evidence type="ECO:0000313" key="2">
    <source>
        <dbReference type="EMBL" id="CAF4337848.1"/>
    </source>
</evidence>
<dbReference type="Gene3D" id="3.30.420.10">
    <property type="entry name" value="Ribonuclease H-like superfamily/Ribonuclease H"/>
    <property type="match status" value="1"/>
</dbReference>
<accession>A0A815YNL2</accession>
<protein>
    <recommendedName>
        <fullName evidence="4">Transposase</fullName>
    </recommendedName>
</protein>
<dbReference type="AlphaFoldDB" id="A0A815YNL2"/>
<evidence type="ECO:0000313" key="3">
    <source>
        <dbReference type="Proteomes" id="UP000663889"/>
    </source>
</evidence>
<sequence length="97" mass="11419">YTAKRKPLRTFNQINQRLTLAKEHEHWLDEWNNFIWSDEAHFEVLNRKKGTYIRRLKSKINQSFNFIPRVQGGGGCVSVWRCISGGARGLLVVYNVR</sequence>
<evidence type="ECO:0008006" key="4">
    <source>
        <dbReference type="Google" id="ProtNLM"/>
    </source>
</evidence>
<dbReference type="Proteomes" id="UP000663889">
    <property type="component" value="Unassembled WGS sequence"/>
</dbReference>